<evidence type="ECO:0000313" key="2">
    <source>
        <dbReference type="EMBL" id="QDU18951.1"/>
    </source>
</evidence>
<keyword evidence="3" id="KW-1185">Reference proteome</keyword>
<dbReference type="AlphaFoldDB" id="A0A517XN69"/>
<evidence type="ECO:0000256" key="1">
    <source>
        <dbReference type="SAM" id="MobiDB-lite"/>
    </source>
</evidence>
<dbReference type="Proteomes" id="UP000319576">
    <property type="component" value="Chromosome"/>
</dbReference>
<sequence length="242" mass="26491">MSTTADEYRTALRPELLAKFRQLAKLLRRPGRGLGDYHAAGLLVRALVPLETTYGTGSVDNLAAALADPDKEAAGLRSLLYRLLKLAKYYPDGLPAGAAGRLSWEAMKPVLAVPDEAQREALLAGILASESVPSLREVQALARRRKPARPPAEPTEKKPTPAPHPNDALRDLQLLLRRWSKVYADWGRGSRATAARVGRLRAEQRQAFRAGLEEAVDGLAGLSRQARSLARELRPLTKPDEE</sequence>
<feature type="region of interest" description="Disordered" evidence="1">
    <location>
        <begin position="140"/>
        <end position="167"/>
    </location>
</feature>
<dbReference type="RefSeq" id="WP_145234592.1">
    <property type="nucleotide sequence ID" value="NZ_CP036273.1"/>
</dbReference>
<dbReference type="EMBL" id="CP036273">
    <property type="protein sequence ID" value="QDU18951.1"/>
    <property type="molecule type" value="Genomic_DNA"/>
</dbReference>
<accession>A0A517XN69</accession>
<dbReference type="KEGG" id="uli:ETAA1_08500"/>
<organism evidence="2 3">
    <name type="scientific">Urbifossiella limnaea</name>
    <dbReference type="NCBI Taxonomy" id="2528023"/>
    <lineage>
        <taxon>Bacteria</taxon>
        <taxon>Pseudomonadati</taxon>
        <taxon>Planctomycetota</taxon>
        <taxon>Planctomycetia</taxon>
        <taxon>Gemmatales</taxon>
        <taxon>Gemmataceae</taxon>
        <taxon>Urbifossiella</taxon>
    </lineage>
</organism>
<gene>
    <name evidence="2" type="ORF">ETAA1_08500</name>
</gene>
<protein>
    <submittedName>
        <fullName evidence="2">Uncharacterized protein</fullName>
    </submittedName>
</protein>
<name>A0A517XN69_9BACT</name>
<evidence type="ECO:0000313" key="3">
    <source>
        <dbReference type="Proteomes" id="UP000319576"/>
    </source>
</evidence>
<proteinExistence type="predicted"/>
<reference evidence="2 3" key="1">
    <citation type="submission" date="2019-02" db="EMBL/GenBank/DDBJ databases">
        <title>Deep-cultivation of Planctomycetes and their phenomic and genomic characterization uncovers novel biology.</title>
        <authorList>
            <person name="Wiegand S."/>
            <person name="Jogler M."/>
            <person name="Boedeker C."/>
            <person name="Pinto D."/>
            <person name="Vollmers J."/>
            <person name="Rivas-Marin E."/>
            <person name="Kohn T."/>
            <person name="Peeters S.H."/>
            <person name="Heuer A."/>
            <person name="Rast P."/>
            <person name="Oberbeckmann S."/>
            <person name="Bunk B."/>
            <person name="Jeske O."/>
            <person name="Meyerdierks A."/>
            <person name="Storesund J.E."/>
            <person name="Kallscheuer N."/>
            <person name="Luecker S."/>
            <person name="Lage O.M."/>
            <person name="Pohl T."/>
            <person name="Merkel B.J."/>
            <person name="Hornburger P."/>
            <person name="Mueller R.-W."/>
            <person name="Bruemmer F."/>
            <person name="Labrenz M."/>
            <person name="Spormann A.M."/>
            <person name="Op den Camp H."/>
            <person name="Overmann J."/>
            <person name="Amann R."/>
            <person name="Jetten M.S.M."/>
            <person name="Mascher T."/>
            <person name="Medema M.H."/>
            <person name="Devos D.P."/>
            <person name="Kaster A.-K."/>
            <person name="Ovreas L."/>
            <person name="Rohde M."/>
            <person name="Galperin M.Y."/>
            <person name="Jogler C."/>
        </authorList>
    </citation>
    <scope>NUCLEOTIDE SEQUENCE [LARGE SCALE GENOMIC DNA]</scope>
    <source>
        <strain evidence="2 3">ETA_A1</strain>
    </source>
</reference>